<sequence length="52" mass="4878">MGWGQSGRAASRRRNAGRSRFQLAPVAPACSVSGRGGGCGGGGGGGAVSGMG</sequence>
<dbReference type="Proteomes" id="UP000009183">
    <property type="component" value="Chromosome 1"/>
</dbReference>
<protein>
    <submittedName>
        <fullName evidence="2">Uncharacterized protein</fullName>
    </submittedName>
</protein>
<evidence type="ECO:0000313" key="3">
    <source>
        <dbReference type="Proteomes" id="UP000009183"/>
    </source>
</evidence>
<accession>F6HF20</accession>
<keyword evidence="3" id="KW-1185">Reference proteome</keyword>
<proteinExistence type="predicted"/>
<dbReference type="AlphaFoldDB" id="F6HF20"/>
<feature type="region of interest" description="Disordered" evidence="1">
    <location>
        <begin position="1"/>
        <end position="52"/>
    </location>
</feature>
<dbReference type="PaxDb" id="29760-VIT_01s0011g02900.t01"/>
<dbReference type="EMBL" id="FN595752">
    <property type="protein sequence ID" value="CCB50950.1"/>
    <property type="molecule type" value="Genomic_DNA"/>
</dbReference>
<evidence type="ECO:0000256" key="1">
    <source>
        <dbReference type="SAM" id="MobiDB-lite"/>
    </source>
</evidence>
<dbReference type="InParanoid" id="F6HF20"/>
<feature type="compositionally biased region" description="Gly residues" evidence="1">
    <location>
        <begin position="34"/>
        <end position="52"/>
    </location>
</feature>
<evidence type="ECO:0000313" key="2">
    <source>
        <dbReference type="EMBL" id="CCB50950.1"/>
    </source>
</evidence>
<dbReference type="HOGENOM" id="CLU_3091200_0_0_1"/>
<organism evidence="2 3">
    <name type="scientific">Vitis vinifera</name>
    <name type="common">Grape</name>
    <dbReference type="NCBI Taxonomy" id="29760"/>
    <lineage>
        <taxon>Eukaryota</taxon>
        <taxon>Viridiplantae</taxon>
        <taxon>Streptophyta</taxon>
        <taxon>Embryophyta</taxon>
        <taxon>Tracheophyta</taxon>
        <taxon>Spermatophyta</taxon>
        <taxon>Magnoliopsida</taxon>
        <taxon>eudicotyledons</taxon>
        <taxon>Gunneridae</taxon>
        <taxon>Pentapetalae</taxon>
        <taxon>rosids</taxon>
        <taxon>Vitales</taxon>
        <taxon>Vitaceae</taxon>
        <taxon>Viteae</taxon>
        <taxon>Vitis</taxon>
    </lineage>
</organism>
<name>F6HF20_VITVI</name>
<gene>
    <name evidence="2" type="ordered locus">VIT_01s0011g02900</name>
</gene>
<reference evidence="3" key="1">
    <citation type="journal article" date="2007" name="Nature">
        <title>The grapevine genome sequence suggests ancestral hexaploidization in major angiosperm phyla.</title>
        <authorList>
            <consortium name="The French-Italian Public Consortium for Grapevine Genome Characterization."/>
            <person name="Jaillon O."/>
            <person name="Aury J.-M."/>
            <person name="Noel B."/>
            <person name="Policriti A."/>
            <person name="Clepet C."/>
            <person name="Casagrande A."/>
            <person name="Choisne N."/>
            <person name="Aubourg S."/>
            <person name="Vitulo N."/>
            <person name="Jubin C."/>
            <person name="Vezzi A."/>
            <person name="Legeai F."/>
            <person name="Hugueney P."/>
            <person name="Dasilva C."/>
            <person name="Horner D."/>
            <person name="Mica E."/>
            <person name="Jublot D."/>
            <person name="Poulain J."/>
            <person name="Bruyere C."/>
            <person name="Billault A."/>
            <person name="Segurens B."/>
            <person name="Gouyvenoux M."/>
            <person name="Ugarte E."/>
            <person name="Cattonaro F."/>
            <person name="Anthouard V."/>
            <person name="Vico V."/>
            <person name="Del Fabbro C."/>
            <person name="Alaux M."/>
            <person name="Di Gaspero G."/>
            <person name="Dumas V."/>
            <person name="Felice N."/>
            <person name="Paillard S."/>
            <person name="Juman I."/>
            <person name="Moroldo M."/>
            <person name="Scalabrin S."/>
            <person name="Canaguier A."/>
            <person name="Le Clainche I."/>
            <person name="Malacrida G."/>
            <person name="Durand E."/>
            <person name="Pesole G."/>
            <person name="Laucou V."/>
            <person name="Chatelet P."/>
            <person name="Merdinoglu D."/>
            <person name="Delledonne M."/>
            <person name="Pezzotti M."/>
            <person name="Lecharny A."/>
            <person name="Scarpelli C."/>
            <person name="Artiguenave F."/>
            <person name="Pe M.E."/>
            <person name="Valle G."/>
            <person name="Morgante M."/>
            <person name="Caboche M."/>
            <person name="Adam-Blondon A.-F."/>
            <person name="Weissenbach J."/>
            <person name="Quetier F."/>
            <person name="Wincker P."/>
        </authorList>
    </citation>
    <scope>NUCLEOTIDE SEQUENCE [LARGE SCALE GENOMIC DNA]</scope>
    <source>
        <strain evidence="3">cv. Pinot noir / PN40024</strain>
    </source>
</reference>